<keyword evidence="3 6" id="KW-0812">Transmembrane</keyword>
<evidence type="ECO:0000256" key="5">
    <source>
        <dbReference type="ARBA" id="ARBA00023136"/>
    </source>
</evidence>
<dbReference type="Pfam" id="PF01594">
    <property type="entry name" value="AI-2E_transport"/>
    <property type="match status" value="1"/>
</dbReference>
<dbReference type="EMBL" id="BEWI01000032">
    <property type="protein sequence ID" value="GAY22729.1"/>
    <property type="molecule type" value="Genomic_DNA"/>
</dbReference>
<comment type="similarity">
    <text evidence="2">Belongs to the autoinducer-2 exporter (AI-2E) (TC 2.A.86) family.</text>
</comment>
<evidence type="ECO:0000313" key="8">
    <source>
        <dbReference type="Proteomes" id="UP000221538"/>
    </source>
</evidence>
<feature type="transmembrane region" description="Helical" evidence="6">
    <location>
        <begin position="50"/>
        <end position="69"/>
    </location>
</feature>
<feature type="transmembrane region" description="Helical" evidence="6">
    <location>
        <begin position="257"/>
        <end position="287"/>
    </location>
</feature>
<feature type="transmembrane region" description="Helical" evidence="6">
    <location>
        <begin position="294"/>
        <end position="316"/>
    </location>
</feature>
<gene>
    <name evidence="7" type="ORF">SFOMI_3291</name>
</gene>
<name>A0A292ZIR0_SPHSA</name>
<dbReference type="GO" id="GO:0016020">
    <property type="term" value="C:membrane"/>
    <property type="evidence" value="ECO:0007669"/>
    <property type="project" value="UniProtKB-SubCell"/>
</dbReference>
<dbReference type="PANTHER" id="PTHR21716">
    <property type="entry name" value="TRANSMEMBRANE PROTEIN"/>
    <property type="match status" value="1"/>
</dbReference>
<keyword evidence="5 6" id="KW-0472">Membrane</keyword>
<accession>A0A292ZIR0</accession>
<evidence type="ECO:0000256" key="1">
    <source>
        <dbReference type="ARBA" id="ARBA00004141"/>
    </source>
</evidence>
<evidence type="ECO:0000256" key="3">
    <source>
        <dbReference type="ARBA" id="ARBA00022692"/>
    </source>
</evidence>
<evidence type="ECO:0000313" key="7">
    <source>
        <dbReference type="EMBL" id="GAY22729.1"/>
    </source>
</evidence>
<feature type="transmembrane region" description="Helical" evidence="6">
    <location>
        <begin position="27"/>
        <end position="44"/>
    </location>
</feature>
<evidence type="ECO:0000256" key="6">
    <source>
        <dbReference type="SAM" id="Phobius"/>
    </source>
</evidence>
<comment type="caution">
    <text evidence="7">The sequence shown here is derived from an EMBL/GenBank/DDBJ whole genome shotgun (WGS) entry which is preliminary data.</text>
</comment>
<sequence>MDLALHFCQSGVMDRSTEKPSARIEDGVFLGFVLIVSVAFALVVEPFFAAILWGVIAAILFAPVNQGLIGMMPRHRNSAAALTLLLIVALVIVPAIILAMALVQEATLFYAKVQSGEINFARMFAQFQASLPGWAAAFLDRLGITNFAAVREMLSAGVASSFRTVATQALQIGQSAFSFLMALGVMLYLTFFLLRDGPKLAAMVDRAAPMRTAHRRALINQFVVVTRATIKGSIVVAIVQGLIGGVVFWALGLPGALLWGVLMGAFSLIPAVGTGLIWVPVAIYLFVTGAVAKGLILAFCGMFVIGMVDNILRPILVGRDTRIPDYVVLITTLGGIDLFGFNGIVIGPVIAALFIATWNIVTKMRTGADGLEGPLTE</sequence>
<organism evidence="7 8">
    <name type="scientific">Sphingobium fuliginis (strain ATCC 27551)</name>
    <dbReference type="NCBI Taxonomy" id="336203"/>
    <lineage>
        <taxon>Bacteria</taxon>
        <taxon>Pseudomonadati</taxon>
        <taxon>Pseudomonadota</taxon>
        <taxon>Alphaproteobacteria</taxon>
        <taxon>Sphingomonadales</taxon>
        <taxon>Sphingomonadaceae</taxon>
        <taxon>Sphingobium</taxon>
    </lineage>
</organism>
<evidence type="ECO:0000256" key="2">
    <source>
        <dbReference type="ARBA" id="ARBA00009773"/>
    </source>
</evidence>
<reference evidence="7 8" key="1">
    <citation type="journal article" date="2013" name="Biodegradation">
        <title>Occurrence of 4-tert-butylphenol (4-t-BP) biodegradation in an aquatic sample caused by the presence of Spirodela polyrrhiza and isolation of a 4-t-BP-utilizing bacterium.</title>
        <authorList>
            <person name="Ogata Y."/>
            <person name="Toyama T."/>
            <person name="Yu N."/>
            <person name="Wang X."/>
            <person name="Sei K."/>
            <person name="Ike M."/>
        </authorList>
    </citation>
    <scope>NUCLEOTIDE SEQUENCE [LARGE SCALE GENOMIC DNA]</scope>
    <source>
        <strain evidence="7 8">OMI</strain>
    </source>
</reference>
<keyword evidence="4 6" id="KW-1133">Transmembrane helix</keyword>
<dbReference type="InterPro" id="IPR002549">
    <property type="entry name" value="AI-2E-like"/>
</dbReference>
<dbReference type="AlphaFoldDB" id="A0A292ZIR0"/>
<protein>
    <submittedName>
        <fullName evidence="7">Membrane protein, putative</fullName>
    </submittedName>
</protein>
<comment type="subcellular location">
    <subcellularLocation>
        <location evidence="1">Membrane</location>
        <topology evidence="1">Multi-pass membrane protein</topology>
    </subcellularLocation>
</comment>
<proteinExistence type="inferred from homology"/>
<evidence type="ECO:0000256" key="4">
    <source>
        <dbReference type="ARBA" id="ARBA00022989"/>
    </source>
</evidence>
<feature type="transmembrane region" description="Helical" evidence="6">
    <location>
        <begin position="234"/>
        <end position="251"/>
    </location>
</feature>
<dbReference type="Proteomes" id="UP000221538">
    <property type="component" value="Unassembled WGS sequence"/>
</dbReference>
<feature type="transmembrane region" description="Helical" evidence="6">
    <location>
        <begin position="176"/>
        <end position="194"/>
    </location>
</feature>
<dbReference type="PANTHER" id="PTHR21716:SF4">
    <property type="entry name" value="TRANSMEMBRANE PROTEIN 245"/>
    <property type="match status" value="1"/>
</dbReference>
<feature type="transmembrane region" description="Helical" evidence="6">
    <location>
        <begin position="81"/>
        <end position="103"/>
    </location>
</feature>
<reference evidence="7 8" key="2">
    <citation type="journal article" date="2013" name="Environ. Sci. Technol.">
        <title>The 4-tert-butylphenol-utilizing bacterium Sphingobium fuliginis OMI can degrade bisphenols via phenolic ring hydroxylation and meta-cleavage pathway.</title>
        <authorList>
            <person name="Ogata Y."/>
            <person name="Goda S."/>
            <person name="Toyama T."/>
            <person name="Sei K."/>
            <person name="Ike M."/>
        </authorList>
    </citation>
    <scope>NUCLEOTIDE SEQUENCE [LARGE SCALE GENOMIC DNA]</scope>
    <source>
        <strain evidence="7 8">OMI</strain>
    </source>
</reference>
<feature type="transmembrane region" description="Helical" evidence="6">
    <location>
        <begin position="328"/>
        <end position="355"/>
    </location>
</feature>